<sequence>MKEEIYNMVLDKHFSLLCKNIIPRRHFAILREKNVFTQSIEEEILANVTTEQQVRRFIDELKRRGTSAFPAFIASIDKTQVDLKRKLNKSCEALLEDVPASILETVPNLDLNIFRMPEGVVGGAQNQQEYFPQVDVERLKEAQDIYNKNPAEEEEDEEEVEYELVDTIVPLPTLQEPRMNQL</sequence>
<organism evidence="2 3">
    <name type="scientific">Stichopus japonicus</name>
    <name type="common">Sea cucumber</name>
    <dbReference type="NCBI Taxonomy" id="307972"/>
    <lineage>
        <taxon>Eukaryota</taxon>
        <taxon>Metazoa</taxon>
        <taxon>Echinodermata</taxon>
        <taxon>Eleutherozoa</taxon>
        <taxon>Echinozoa</taxon>
        <taxon>Holothuroidea</taxon>
        <taxon>Aspidochirotacea</taxon>
        <taxon>Aspidochirotida</taxon>
        <taxon>Stichopodidae</taxon>
        <taxon>Apostichopus</taxon>
    </lineage>
</organism>
<evidence type="ECO:0000259" key="1">
    <source>
        <dbReference type="PROSITE" id="PS50209"/>
    </source>
</evidence>
<name>A0A2G8JKR5_STIJA</name>
<dbReference type="PROSITE" id="PS50209">
    <property type="entry name" value="CARD"/>
    <property type="match status" value="1"/>
</dbReference>
<dbReference type="Proteomes" id="UP000230750">
    <property type="component" value="Unassembled WGS sequence"/>
</dbReference>
<dbReference type="Pfam" id="PF00619">
    <property type="entry name" value="CARD"/>
    <property type="match status" value="1"/>
</dbReference>
<protein>
    <submittedName>
        <fullName evidence="2">Putative B-cell lymphoma/leukemia 10-like</fullName>
    </submittedName>
</protein>
<dbReference type="GO" id="GO:0042981">
    <property type="term" value="P:regulation of apoptotic process"/>
    <property type="evidence" value="ECO:0007669"/>
    <property type="project" value="InterPro"/>
</dbReference>
<dbReference type="AlphaFoldDB" id="A0A2G8JKR5"/>
<comment type="caution">
    <text evidence="2">The sequence shown here is derived from an EMBL/GenBank/DDBJ whole genome shotgun (WGS) entry which is preliminary data.</text>
</comment>
<dbReference type="Gene3D" id="1.10.533.10">
    <property type="entry name" value="Death Domain, Fas"/>
    <property type="match status" value="1"/>
</dbReference>
<keyword evidence="3" id="KW-1185">Reference proteome</keyword>
<dbReference type="SUPFAM" id="SSF47986">
    <property type="entry name" value="DEATH domain"/>
    <property type="match status" value="1"/>
</dbReference>
<feature type="domain" description="CARD" evidence="1">
    <location>
        <begin position="2"/>
        <end position="80"/>
    </location>
</feature>
<evidence type="ECO:0000313" key="3">
    <source>
        <dbReference type="Proteomes" id="UP000230750"/>
    </source>
</evidence>
<dbReference type="InterPro" id="IPR001315">
    <property type="entry name" value="CARD"/>
</dbReference>
<proteinExistence type="predicted"/>
<dbReference type="OrthoDB" id="5984934at2759"/>
<evidence type="ECO:0000313" key="2">
    <source>
        <dbReference type="EMBL" id="PIK36299.1"/>
    </source>
</evidence>
<gene>
    <name evidence="2" type="ORF">BSL78_26866</name>
</gene>
<dbReference type="InterPro" id="IPR011029">
    <property type="entry name" value="DEATH-like_dom_sf"/>
</dbReference>
<dbReference type="EMBL" id="MRZV01001702">
    <property type="protein sequence ID" value="PIK36299.1"/>
    <property type="molecule type" value="Genomic_DNA"/>
</dbReference>
<reference evidence="2 3" key="1">
    <citation type="journal article" date="2017" name="PLoS Biol.">
        <title>The sea cucumber genome provides insights into morphological evolution and visceral regeneration.</title>
        <authorList>
            <person name="Zhang X."/>
            <person name="Sun L."/>
            <person name="Yuan J."/>
            <person name="Sun Y."/>
            <person name="Gao Y."/>
            <person name="Zhang L."/>
            <person name="Li S."/>
            <person name="Dai H."/>
            <person name="Hamel J.F."/>
            <person name="Liu C."/>
            <person name="Yu Y."/>
            <person name="Liu S."/>
            <person name="Lin W."/>
            <person name="Guo K."/>
            <person name="Jin S."/>
            <person name="Xu P."/>
            <person name="Storey K.B."/>
            <person name="Huan P."/>
            <person name="Zhang T."/>
            <person name="Zhou Y."/>
            <person name="Zhang J."/>
            <person name="Lin C."/>
            <person name="Li X."/>
            <person name="Xing L."/>
            <person name="Huo D."/>
            <person name="Sun M."/>
            <person name="Wang L."/>
            <person name="Mercier A."/>
            <person name="Li F."/>
            <person name="Yang H."/>
            <person name="Xiang J."/>
        </authorList>
    </citation>
    <scope>NUCLEOTIDE SEQUENCE [LARGE SCALE GENOMIC DNA]</scope>
    <source>
        <strain evidence="2">Shaxun</strain>
        <tissue evidence="2">Muscle</tissue>
    </source>
</reference>
<dbReference type="SMART" id="SM00114">
    <property type="entry name" value="CARD"/>
    <property type="match status" value="1"/>
</dbReference>
<accession>A0A2G8JKR5</accession>